<keyword evidence="4 8" id="KW-1133">Transmembrane helix</keyword>
<dbReference type="InterPro" id="IPR036116">
    <property type="entry name" value="FN3_sf"/>
</dbReference>
<dbReference type="Gene3D" id="2.60.40.10">
    <property type="entry name" value="Immunoglobulins"/>
    <property type="match status" value="1"/>
</dbReference>
<evidence type="ECO:0000256" key="6">
    <source>
        <dbReference type="ARBA" id="ARBA00023157"/>
    </source>
</evidence>
<reference evidence="9" key="1">
    <citation type="submission" date="2025-08" db="UniProtKB">
        <authorList>
            <consortium name="Ensembl"/>
        </authorList>
    </citation>
    <scope>IDENTIFICATION</scope>
</reference>
<evidence type="ECO:0000256" key="7">
    <source>
        <dbReference type="ARBA" id="ARBA00023170"/>
    </source>
</evidence>
<dbReference type="PANTHER" id="PTHR23037:SF35">
    <property type="entry name" value="FIBRONECTIN TYPE-III DOMAIN-CONTAINING PROTEIN"/>
    <property type="match status" value="1"/>
</dbReference>
<evidence type="ECO:0000256" key="3">
    <source>
        <dbReference type="ARBA" id="ARBA00022729"/>
    </source>
</evidence>
<evidence type="ECO:0000256" key="4">
    <source>
        <dbReference type="ARBA" id="ARBA00022989"/>
    </source>
</evidence>
<proteinExistence type="predicted"/>
<protein>
    <submittedName>
        <fullName evidence="9">Interleukin 21 receptor, tandem duplicate 2</fullName>
    </submittedName>
</protein>
<organism evidence="9 10">
    <name type="scientific">Sinocyclocheilus anshuiensis</name>
    <dbReference type="NCBI Taxonomy" id="1608454"/>
    <lineage>
        <taxon>Eukaryota</taxon>
        <taxon>Metazoa</taxon>
        <taxon>Chordata</taxon>
        <taxon>Craniata</taxon>
        <taxon>Vertebrata</taxon>
        <taxon>Euteleostomi</taxon>
        <taxon>Actinopterygii</taxon>
        <taxon>Neopterygii</taxon>
        <taxon>Teleostei</taxon>
        <taxon>Ostariophysi</taxon>
        <taxon>Cypriniformes</taxon>
        <taxon>Cyprinidae</taxon>
        <taxon>Cyprininae</taxon>
        <taxon>Sinocyclocheilus</taxon>
    </lineage>
</organism>
<name>A0A671R231_9TELE</name>
<dbReference type="SUPFAM" id="SSF49265">
    <property type="entry name" value="Fibronectin type III"/>
    <property type="match status" value="1"/>
</dbReference>
<evidence type="ECO:0000256" key="8">
    <source>
        <dbReference type="SAM" id="Phobius"/>
    </source>
</evidence>
<dbReference type="Proteomes" id="UP000472260">
    <property type="component" value="Unassembled WGS sequence"/>
</dbReference>
<keyword evidence="10" id="KW-1185">Reference proteome</keyword>
<keyword evidence="5 8" id="KW-0472">Membrane</keyword>
<dbReference type="PROSITE" id="PS01355">
    <property type="entry name" value="HEMATOPO_REC_S_F1"/>
    <property type="match status" value="1"/>
</dbReference>
<accession>A0A671R231</accession>
<dbReference type="GO" id="GO:0004896">
    <property type="term" value="F:cytokine receptor activity"/>
    <property type="evidence" value="ECO:0007669"/>
    <property type="project" value="InterPro"/>
</dbReference>
<dbReference type="Ensembl" id="ENSSANT00000082068.1">
    <property type="protein sequence ID" value="ENSSANP00000077208.1"/>
    <property type="gene ID" value="ENSSANG00000038461.1"/>
</dbReference>
<reference evidence="9" key="2">
    <citation type="submission" date="2025-09" db="UniProtKB">
        <authorList>
            <consortium name="Ensembl"/>
        </authorList>
    </citation>
    <scope>IDENTIFICATION</scope>
</reference>
<dbReference type="AlphaFoldDB" id="A0A671R231"/>
<dbReference type="GO" id="GO:0009897">
    <property type="term" value="C:external side of plasma membrane"/>
    <property type="evidence" value="ECO:0007669"/>
    <property type="project" value="TreeGrafter"/>
</dbReference>
<evidence type="ECO:0000256" key="2">
    <source>
        <dbReference type="ARBA" id="ARBA00022692"/>
    </source>
</evidence>
<comment type="subcellular location">
    <subcellularLocation>
        <location evidence="1">Membrane</location>
        <topology evidence="1">Single-pass membrane protein</topology>
    </subcellularLocation>
</comment>
<dbReference type="InterPro" id="IPR013783">
    <property type="entry name" value="Ig-like_fold"/>
</dbReference>
<keyword evidence="2 8" id="KW-0812">Transmembrane</keyword>
<keyword evidence="6" id="KW-1015">Disulfide bond</keyword>
<evidence type="ECO:0000256" key="1">
    <source>
        <dbReference type="ARBA" id="ARBA00004167"/>
    </source>
</evidence>
<keyword evidence="7" id="KW-0675">Receptor</keyword>
<evidence type="ECO:0000256" key="5">
    <source>
        <dbReference type="ARBA" id="ARBA00023136"/>
    </source>
</evidence>
<evidence type="ECO:0000313" key="10">
    <source>
        <dbReference type="Proteomes" id="UP000472260"/>
    </source>
</evidence>
<feature type="transmembrane region" description="Helical" evidence="8">
    <location>
        <begin position="102"/>
        <end position="122"/>
    </location>
</feature>
<dbReference type="PANTHER" id="PTHR23037">
    <property type="entry name" value="CYTOKINE RECEPTOR"/>
    <property type="match status" value="1"/>
</dbReference>
<evidence type="ECO:0000313" key="9">
    <source>
        <dbReference type="Ensembl" id="ENSSANP00000077208.1"/>
    </source>
</evidence>
<keyword evidence="3" id="KW-0732">Signal</keyword>
<sequence>YANGTYRFFWKNGYENHIYKGVLPILYEFKYYKDGNHAVSVQAGKDMIQIDEMKLDPGTTYTVMVKSRIEDGNVYSGMWSDWSSAVEWKTAYRDEPNQVSKIAIGMFSMVGLLILLMSIPAARFKMKEISWVPTPAPYFQPLYQNHQGNFQSLNVACLSGNVLSLKDSALSLEGLEDCEAFEAPVIINPVPVCFKQDYCILTNTPTGPVPTFTRDVEQDENTSND</sequence>
<dbReference type="InterPro" id="IPR003531">
    <property type="entry name" value="Hempt_rcpt_S_F1_CS"/>
</dbReference>